<feature type="transmembrane region" description="Helical" evidence="7">
    <location>
        <begin position="310"/>
        <end position="327"/>
    </location>
</feature>
<feature type="transmembrane region" description="Helical" evidence="7">
    <location>
        <begin position="381"/>
        <end position="397"/>
    </location>
</feature>
<keyword evidence="5 7" id="KW-0472">Membrane</keyword>
<dbReference type="EMBL" id="JACXAE010000124">
    <property type="protein sequence ID" value="MBD2778169.1"/>
    <property type="molecule type" value="Genomic_DNA"/>
</dbReference>
<feature type="transmembrane region" description="Helical" evidence="7">
    <location>
        <begin position="404"/>
        <end position="426"/>
    </location>
</feature>
<keyword evidence="11" id="KW-1185">Reference proteome</keyword>
<evidence type="ECO:0000256" key="5">
    <source>
        <dbReference type="ARBA" id="ARBA00023136"/>
    </source>
</evidence>
<dbReference type="InterPro" id="IPR025405">
    <property type="entry name" value="DUF4131"/>
</dbReference>
<dbReference type="Pfam" id="PF13567">
    <property type="entry name" value="DUF4131"/>
    <property type="match status" value="1"/>
</dbReference>
<feature type="transmembrane region" description="Helical" evidence="7">
    <location>
        <begin position="432"/>
        <end position="458"/>
    </location>
</feature>
<protein>
    <submittedName>
        <fullName evidence="10">ComEC/Rec2 family competence protein</fullName>
    </submittedName>
</protein>
<dbReference type="NCBIfam" id="TIGR00360">
    <property type="entry name" value="ComEC_N-term"/>
    <property type="match status" value="1"/>
</dbReference>
<keyword evidence="3 7" id="KW-0812">Transmembrane</keyword>
<gene>
    <name evidence="10" type="ORF">ICL16_40560</name>
</gene>
<feature type="region of interest" description="Disordered" evidence="6">
    <location>
        <begin position="46"/>
        <end position="70"/>
    </location>
</feature>
<feature type="transmembrane region" description="Helical" evidence="7">
    <location>
        <begin position="527"/>
        <end position="544"/>
    </location>
</feature>
<feature type="domain" description="ComEC/Rec2-related protein" evidence="8">
    <location>
        <begin position="268"/>
        <end position="522"/>
    </location>
</feature>
<evidence type="ECO:0000313" key="10">
    <source>
        <dbReference type="EMBL" id="MBD2778169.1"/>
    </source>
</evidence>
<dbReference type="PANTHER" id="PTHR30619">
    <property type="entry name" value="DNA INTERNALIZATION/COMPETENCE PROTEIN COMEC/REC2"/>
    <property type="match status" value="1"/>
</dbReference>
<comment type="caution">
    <text evidence="10">The sequence shown here is derived from an EMBL/GenBank/DDBJ whole genome shotgun (WGS) entry which is preliminary data.</text>
</comment>
<evidence type="ECO:0000256" key="4">
    <source>
        <dbReference type="ARBA" id="ARBA00022989"/>
    </source>
</evidence>
<accession>A0A8J7C9J1</accession>
<feature type="transmembrane region" description="Helical" evidence="7">
    <location>
        <begin position="497"/>
        <end position="520"/>
    </location>
</feature>
<dbReference type="RefSeq" id="WP_190837537.1">
    <property type="nucleotide sequence ID" value="NZ_CAWPPI010000124.1"/>
</dbReference>
<keyword evidence="2" id="KW-1003">Cell membrane</keyword>
<dbReference type="GO" id="GO:0005886">
    <property type="term" value="C:plasma membrane"/>
    <property type="evidence" value="ECO:0007669"/>
    <property type="project" value="UniProtKB-SubCell"/>
</dbReference>
<feature type="transmembrane region" description="Helical" evidence="7">
    <location>
        <begin position="470"/>
        <end position="491"/>
    </location>
</feature>
<dbReference type="PANTHER" id="PTHR30619:SF1">
    <property type="entry name" value="RECOMBINATION PROTEIN 2"/>
    <property type="match status" value="1"/>
</dbReference>
<dbReference type="Pfam" id="PF03772">
    <property type="entry name" value="Competence"/>
    <property type="match status" value="1"/>
</dbReference>
<evidence type="ECO:0000313" key="11">
    <source>
        <dbReference type="Proteomes" id="UP000629098"/>
    </source>
</evidence>
<name>A0A8J7C9J1_9CYAN</name>
<dbReference type="InterPro" id="IPR004477">
    <property type="entry name" value="ComEC_N"/>
</dbReference>
<feature type="transmembrane region" description="Helical" evidence="7">
    <location>
        <begin position="6"/>
        <end position="39"/>
    </location>
</feature>
<dbReference type="Proteomes" id="UP000629098">
    <property type="component" value="Unassembled WGS sequence"/>
</dbReference>
<reference evidence="10" key="1">
    <citation type="submission" date="2020-09" db="EMBL/GenBank/DDBJ databases">
        <title>Iningainema tapete sp. nov. (Scytonemataceae, Cyanobacteria) from greenhouses in central Florida (USA) produces two types of nodularin with biosynthetic potential for microcystin-LR and anabaenopeptins.</title>
        <authorList>
            <person name="Berthold D.E."/>
            <person name="Lefler F.W."/>
            <person name="Huang I.-S."/>
            <person name="Abdulla H."/>
            <person name="Zimba P.V."/>
            <person name="Laughinghouse H.D. IV."/>
        </authorList>
    </citation>
    <scope>NUCLEOTIDE SEQUENCE</scope>
    <source>
        <strain evidence="10">BLCCT55</strain>
    </source>
</reference>
<organism evidence="10 11">
    <name type="scientific">Iningainema tapete BLCC-T55</name>
    <dbReference type="NCBI Taxonomy" id="2748662"/>
    <lineage>
        <taxon>Bacteria</taxon>
        <taxon>Bacillati</taxon>
        <taxon>Cyanobacteriota</taxon>
        <taxon>Cyanophyceae</taxon>
        <taxon>Nostocales</taxon>
        <taxon>Scytonemataceae</taxon>
        <taxon>Iningainema tapete</taxon>
    </lineage>
</organism>
<dbReference type="AlphaFoldDB" id="A0A8J7C9J1"/>
<evidence type="ECO:0000256" key="6">
    <source>
        <dbReference type="SAM" id="MobiDB-lite"/>
    </source>
</evidence>
<comment type="subcellular location">
    <subcellularLocation>
        <location evidence="1">Cell membrane</location>
        <topology evidence="1">Multi-pass membrane protein</topology>
    </subcellularLocation>
</comment>
<feature type="transmembrane region" description="Helical" evidence="7">
    <location>
        <begin position="276"/>
        <end position="303"/>
    </location>
</feature>
<proteinExistence type="predicted"/>
<evidence type="ECO:0000256" key="1">
    <source>
        <dbReference type="ARBA" id="ARBA00004651"/>
    </source>
</evidence>
<dbReference type="InterPro" id="IPR052159">
    <property type="entry name" value="Competence_DNA_uptake"/>
</dbReference>
<dbReference type="Gene3D" id="3.60.15.10">
    <property type="entry name" value="Ribonuclease Z/Hydroxyacylglutathione hydrolase-like"/>
    <property type="match status" value="1"/>
</dbReference>
<feature type="transmembrane region" description="Helical" evidence="7">
    <location>
        <begin position="356"/>
        <end position="375"/>
    </location>
</feature>
<evidence type="ECO:0000259" key="9">
    <source>
        <dbReference type="Pfam" id="PF13567"/>
    </source>
</evidence>
<feature type="compositionally biased region" description="Polar residues" evidence="6">
    <location>
        <begin position="58"/>
        <end position="70"/>
    </location>
</feature>
<evidence type="ECO:0000256" key="7">
    <source>
        <dbReference type="SAM" id="Phobius"/>
    </source>
</evidence>
<evidence type="ECO:0000259" key="8">
    <source>
        <dbReference type="Pfam" id="PF03772"/>
    </source>
</evidence>
<evidence type="ECO:0000256" key="3">
    <source>
        <dbReference type="ARBA" id="ARBA00022692"/>
    </source>
</evidence>
<dbReference type="InterPro" id="IPR036866">
    <property type="entry name" value="RibonucZ/Hydroxyglut_hydro"/>
</dbReference>
<feature type="domain" description="DUF4131" evidence="9">
    <location>
        <begin position="23"/>
        <end position="222"/>
    </location>
</feature>
<sequence length="786" mass="85570">MIQASGVIICLGYIIGLLFTAIPWGGFWALLLGVLGAVIFKRQHIARRKPPPKNKNPQHNTKTAPTSLQTKPHSRVWLVAGLVGLLASLYFQSRVPQPGVNDISKLVPAKNGNYQEQLFIVRGEVISIPRMTRNQRGQFWLEATQLDEVKNDHGAAGISKGVTGKLYVTVPLLQTTGLHLDQQIAVTGVLYKPNPSANPGGFNFRSFLQQEGAFAGLSGRRVNILDDEQPKWGLWKVRERIVRSHVRGLGVPNGLIVSAMVLGSKPVDLPYDIRDSFWLAGLAHTLSASGFQTSLILSIVLALAQRRSRITQVTIGCTALIIFLSLTGFLPPVLRAVVMGFAALIGIGLKRKVQQLGSLLVAAVILLLFNPLWIWDLGFQLSFLSTLGLIITVPPLTKMLQWMPLAIAHVIAVPIAAMVWTLPLLIHLNGIVVIYSILANILTSPFISLISIGAMITAPVCLILPEAGGALASVLSIPTQWLIQLVDFFAYLPGNTIAIGGINIGQMLVIYVTIILAWLIPWWQKRWWLSGLIAVSLVLIPGWHTANTLFQVTVLAAGGEPVLVIQNQGKVILINSGDEGTGRFTIVPFLQQQGVNQIDGAIATSNPGNGNDSWLEILQRLPIKVFYDYSPNLKNPAVGIGIQKELLKHKGVYQPLSLGQTVNTGAVVTQLINNQLPILRMQILGENWLLVGNVKTTEVRQLIKNGGIAPPQVLLCPGESLKELLPALQPQVAIASSTTLDQETLSQLSQSQTKLFITGRDGAIQWKPDGKFETFIQTTENKTSVF</sequence>
<keyword evidence="4 7" id="KW-1133">Transmembrane helix</keyword>
<feature type="transmembrane region" description="Helical" evidence="7">
    <location>
        <begin position="333"/>
        <end position="349"/>
    </location>
</feature>
<evidence type="ECO:0000256" key="2">
    <source>
        <dbReference type="ARBA" id="ARBA00022475"/>
    </source>
</evidence>